<name>A0A6J4R9T8_9ACTN</name>
<evidence type="ECO:0000256" key="1">
    <source>
        <dbReference type="SAM" id="MobiDB-lite"/>
    </source>
</evidence>
<feature type="non-terminal residue" evidence="2">
    <location>
        <position position="38"/>
    </location>
</feature>
<dbReference type="EMBL" id="CADCVJ010000042">
    <property type="protein sequence ID" value="CAA9465376.1"/>
    <property type="molecule type" value="Genomic_DNA"/>
</dbReference>
<proteinExistence type="predicted"/>
<accession>A0A6J4R9T8</accession>
<feature type="region of interest" description="Disordered" evidence="1">
    <location>
        <begin position="1"/>
        <end position="38"/>
    </location>
</feature>
<dbReference type="AlphaFoldDB" id="A0A6J4R9T8"/>
<reference evidence="2" key="1">
    <citation type="submission" date="2020-02" db="EMBL/GenBank/DDBJ databases">
        <authorList>
            <person name="Meier V. D."/>
        </authorList>
    </citation>
    <scope>NUCLEOTIDE SEQUENCE</scope>
    <source>
        <strain evidence="2">AVDCRST_MAG38</strain>
    </source>
</reference>
<gene>
    <name evidence="2" type="ORF">AVDCRST_MAG38-634</name>
</gene>
<feature type="non-terminal residue" evidence="2">
    <location>
        <position position="1"/>
    </location>
</feature>
<sequence>RRAAPDRARGGRLREHRRRDDHPGARRLGGRDRLRARL</sequence>
<organism evidence="2">
    <name type="scientific">uncultured Solirubrobacteraceae bacterium</name>
    <dbReference type="NCBI Taxonomy" id="1162706"/>
    <lineage>
        <taxon>Bacteria</taxon>
        <taxon>Bacillati</taxon>
        <taxon>Actinomycetota</taxon>
        <taxon>Thermoleophilia</taxon>
        <taxon>Solirubrobacterales</taxon>
        <taxon>Solirubrobacteraceae</taxon>
        <taxon>environmental samples</taxon>
    </lineage>
</organism>
<protein>
    <submittedName>
        <fullName evidence="2">Uncharacterized protein</fullName>
    </submittedName>
</protein>
<evidence type="ECO:0000313" key="2">
    <source>
        <dbReference type="EMBL" id="CAA9465376.1"/>
    </source>
</evidence>